<keyword evidence="6 8" id="KW-0408">Iron</keyword>
<dbReference type="SUPFAM" id="SSF46626">
    <property type="entry name" value="Cytochrome c"/>
    <property type="match status" value="1"/>
</dbReference>
<evidence type="ECO:0000256" key="1">
    <source>
        <dbReference type="ARBA" id="ARBA00004370"/>
    </source>
</evidence>
<evidence type="ECO:0000256" key="5">
    <source>
        <dbReference type="ARBA" id="ARBA00022989"/>
    </source>
</evidence>
<dbReference type="HOGENOM" id="CLU_078597_0_0_6"/>
<sequence length="252" mass="28147">MIRATFIIIASMMLATAAQASEGYAIPLKLVSVDLSNKAALYRGALTFQAQCATCHTAKYMRYGRVASDLDLSSDQAKALLPPKLKLGDEMVNFMPADYAKQVFGIEPPDLSLIARVRGADWLYTYLTSFYADPTKRWGVNNAIFPDVNMPDVFAAQQGVQEPVYTDLKMPDGSTEKRLSGLKPPVIAGSMPPAEFNTMVEDLVSYMVYMSEPAKIQRMAYGPYVLGFILLFTVLMFFLKKEYWRDIKQPES</sequence>
<feature type="chain" id="PRO_5003009899" evidence="10">
    <location>
        <begin position="21"/>
        <end position="252"/>
    </location>
</feature>
<dbReference type="RefSeq" id="WP_012824012.1">
    <property type="nucleotide sequence ID" value="NC_013422.1"/>
</dbReference>
<dbReference type="Pfam" id="PF02167">
    <property type="entry name" value="Cytochrom_C1"/>
    <property type="match status" value="2"/>
</dbReference>
<dbReference type="InterPro" id="IPR036909">
    <property type="entry name" value="Cyt_c-like_dom_sf"/>
</dbReference>
<dbReference type="Proteomes" id="UP000009102">
    <property type="component" value="Chromosome"/>
</dbReference>
<evidence type="ECO:0000259" key="11">
    <source>
        <dbReference type="PROSITE" id="PS51007"/>
    </source>
</evidence>
<evidence type="ECO:0000313" key="12">
    <source>
        <dbReference type="EMBL" id="ACX95976.1"/>
    </source>
</evidence>
<keyword evidence="2 8" id="KW-0349">Heme</keyword>
<dbReference type="KEGG" id="hna:Hneap_1140"/>
<feature type="binding site" description="covalent" evidence="8">
    <location>
        <position position="56"/>
    </location>
    <ligand>
        <name>heme c</name>
        <dbReference type="ChEBI" id="CHEBI:61717"/>
    </ligand>
</feature>
<keyword evidence="13" id="KW-1185">Reference proteome</keyword>
<dbReference type="OrthoDB" id="9798864at2"/>
<feature type="binding site" description="covalent" evidence="8">
    <location>
        <position position="55"/>
    </location>
    <ligand>
        <name>heme c</name>
        <dbReference type="ChEBI" id="CHEBI:61717"/>
    </ligand>
</feature>
<dbReference type="InterPro" id="IPR009056">
    <property type="entry name" value="Cyt_c-like_dom"/>
</dbReference>
<name>D0KZV3_HALNC</name>
<dbReference type="AlphaFoldDB" id="D0KZV3"/>
<feature type="transmembrane region" description="Helical" evidence="9">
    <location>
        <begin position="221"/>
        <end position="239"/>
    </location>
</feature>
<dbReference type="EMBL" id="CP001801">
    <property type="protein sequence ID" value="ACX95976.1"/>
    <property type="molecule type" value="Genomic_DNA"/>
</dbReference>
<comment type="cofactor">
    <cofactor evidence="8">
        <name>heme c</name>
        <dbReference type="ChEBI" id="CHEBI:61717"/>
    </cofactor>
    <text evidence="8">Binds 1 heme c group covalently per subunit.</text>
</comment>
<keyword evidence="3 9" id="KW-0812">Transmembrane</keyword>
<dbReference type="GO" id="GO:0046872">
    <property type="term" value="F:metal ion binding"/>
    <property type="evidence" value="ECO:0007669"/>
    <property type="project" value="UniProtKB-KW"/>
</dbReference>
<accession>D0KZV3</accession>
<protein>
    <submittedName>
        <fullName evidence="12">Cytochrome c1</fullName>
    </submittedName>
</protein>
<evidence type="ECO:0000256" key="7">
    <source>
        <dbReference type="ARBA" id="ARBA00023136"/>
    </source>
</evidence>
<evidence type="ECO:0000256" key="8">
    <source>
        <dbReference type="PIRSR" id="PIRSR602326-1"/>
    </source>
</evidence>
<evidence type="ECO:0000256" key="9">
    <source>
        <dbReference type="SAM" id="Phobius"/>
    </source>
</evidence>
<dbReference type="GO" id="GO:0009055">
    <property type="term" value="F:electron transfer activity"/>
    <property type="evidence" value="ECO:0007669"/>
    <property type="project" value="InterPro"/>
</dbReference>
<feature type="binding site" description="covalent" evidence="8">
    <location>
        <position position="52"/>
    </location>
    <ligand>
        <name>heme c</name>
        <dbReference type="ChEBI" id="CHEBI:61717"/>
    </ligand>
</feature>
<keyword evidence="7 9" id="KW-0472">Membrane</keyword>
<proteinExistence type="predicted"/>
<feature type="domain" description="Cytochrome c" evidence="11">
    <location>
        <begin position="39"/>
        <end position="211"/>
    </location>
</feature>
<dbReference type="GO" id="GO:0016020">
    <property type="term" value="C:membrane"/>
    <property type="evidence" value="ECO:0007669"/>
    <property type="project" value="UniProtKB-SubCell"/>
</dbReference>
<organism evidence="12 13">
    <name type="scientific">Halothiobacillus neapolitanus (strain ATCC 23641 / DSM 15147 / CIP 104769 / NCIMB 8539 / c2)</name>
    <name type="common">Thiobacillus neapolitanus</name>
    <dbReference type="NCBI Taxonomy" id="555778"/>
    <lineage>
        <taxon>Bacteria</taxon>
        <taxon>Pseudomonadati</taxon>
        <taxon>Pseudomonadota</taxon>
        <taxon>Gammaproteobacteria</taxon>
        <taxon>Chromatiales</taxon>
        <taxon>Halothiobacillaceae</taxon>
        <taxon>Halothiobacillus</taxon>
    </lineage>
</organism>
<dbReference type="PANTHER" id="PTHR10266">
    <property type="entry name" value="CYTOCHROME C1"/>
    <property type="match status" value="1"/>
</dbReference>
<dbReference type="PANTHER" id="PTHR10266:SF3">
    <property type="entry name" value="CYTOCHROME C1, HEME PROTEIN, MITOCHONDRIAL"/>
    <property type="match status" value="1"/>
</dbReference>
<dbReference type="Gene3D" id="1.10.760.10">
    <property type="entry name" value="Cytochrome c-like domain"/>
    <property type="match status" value="1"/>
</dbReference>
<keyword evidence="10" id="KW-0732">Signal</keyword>
<evidence type="ECO:0000313" key="13">
    <source>
        <dbReference type="Proteomes" id="UP000009102"/>
    </source>
</evidence>
<keyword evidence="5 9" id="KW-1133">Transmembrane helix</keyword>
<feature type="signal peptide" evidence="10">
    <location>
        <begin position="1"/>
        <end position="20"/>
    </location>
</feature>
<comment type="subcellular location">
    <subcellularLocation>
        <location evidence="1">Membrane</location>
    </subcellularLocation>
</comment>
<keyword evidence="4 8" id="KW-0479">Metal-binding</keyword>
<dbReference type="eggNOG" id="COG2857">
    <property type="taxonomic scope" value="Bacteria"/>
</dbReference>
<dbReference type="STRING" id="555778.Hneap_1140"/>
<evidence type="ECO:0000256" key="4">
    <source>
        <dbReference type="ARBA" id="ARBA00022723"/>
    </source>
</evidence>
<gene>
    <name evidence="12" type="ordered locus">Hneap_1140</name>
</gene>
<reference evidence="12 13" key="1">
    <citation type="submission" date="2009-10" db="EMBL/GenBank/DDBJ databases">
        <title>Complete sequence of Halothiobacillus neapolitanus c2.</title>
        <authorList>
            <consortium name="US DOE Joint Genome Institute"/>
            <person name="Lucas S."/>
            <person name="Copeland A."/>
            <person name="Lapidus A."/>
            <person name="Glavina del Rio T."/>
            <person name="Tice H."/>
            <person name="Bruce D."/>
            <person name="Goodwin L."/>
            <person name="Pitluck S."/>
            <person name="Davenport K."/>
            <person name="Brettin T."/>
            <person name="Detter J.C."/>
            <person name="Han C."/>
            <person name="Tapia R."/>
            <person name="Larimer F."/>
            <person name="Land M."/>
            <person name="Hauser L."/>
            <person name="Kyrpides N."/>
            <person name="Mikhailova N."/>
            <person name="Kerfeld C."/>
            <person name="Cannon G."/>
            <person name="Heinhort S."/>
        </authorList>
    </citation>
    <scope>NUCLEOTIDE SEQUENCE [LARGE SCALE GENOMIC DNA]</scope>
    <source>
        <strain evidence="13">ATCC 23641 / c2</strain>
    </source>
</reference>
<dbReference type="InterPro" id="IPR002326">
    <property type="entry name" value="Cyt_c1"/>
</dbReference>
<evidence type="ECO:0000256" key="2">
    <source>
        <dbReference type="ARBA" id="ARBA00022617"/>
    </source>
</evidence>
<evidence type="ECO:0000256" key="6">
    <source>
        <dbReference type="ARBA" id="ARBA00023004"/>
    </source>
</evidence>
<dbReference type="PROSITE" id="PS51007">
    <property type="entry name" value="CYTC"/>
    <property type="match status" value="1"/>
</dbReference>
<evidence type="ECO:0000256" key="10">
    <source>
        <dbReference type="SAM" id="SignalP"/>
    </source>
</evidence>
<dbReference type="GO" id="GO:0020037">
    <property type="term" value="F:heme binding"/>
    <property type="evidence" value="ECO:0007669"/>
    <property type="project" value="InterPro"/>
</dbReference>
<evidence type="ECO:0000256" key="3">
    <source>
        <dbReference type="ARBA" id="ARBA00022692"/>
    </source>
</evidence>